<proteinExistence type="predicted"/>
<protein>
    <submittedName>
        <fullName evidence="3">Uncharacterized protein</fullName>
    </submittedName>
</protein>
<dbReference type="RefSeq" id="WP_092324705.1">
    <property type="nucleotide sequence ID" value="NZ_FNFU01000021.1"/>
</dbReference>
<dbReference type="PIRSF" id="PIRSF010219">
    <property type="entry name" value="UCP010219"/>
    <property type="match status" value="1"/>
</dbReference>
<accession>A0A1G9GDL2</accession>
<dbReference type="EMBL" id="FNFU01000021">
    <property type="protein sequence ID" value="SDK98661.1"/>
    <property type="molecule type" value="Genomic_DNA"/>
</dbReference>
<organism evidence="3 4">
    <name type="scientific">Cryobacterium psychrotolerans</name>
    <dbReference type="NCBI Taxonomy" id="386301"/>
    <lineage>
        <taxon>Bacteria</taxon>
        <taxon>Bacillati</taxon>
        <taxon>Actinomycetota</taxon>
        <taxon>Actinomycetes</taxon>
        <taxon>Micrococcales</taxon>
        <taxon>Microbacteriaceae</taxon>
        <taxon>Cryobacterium</taxon>
    </lineage>
</organism>
<evidence type="ECO:0000256" key="1">
    <source>
        <dbReference type="SAM" id="MobiDB-lite"/>
    </source>
</evidence>
<feature type="transmembrane region" description="Helical" evidence="2">
    <location>
        <begin position="161"/>
        <end position="186"/>
    </location>
</feature>
<gene>
    <name evidence="3" type="ORF">SAMN05216282_12129</name>
</gene>
<dbReference type="STRING" id="386301.SAMN05216282_12129"/>
<evidence type="ECO:0000313" key="3">
    <source>
        <dbReference type="EMBL" id="SDK98661.1"/>
    </source>
</evidence>
<name>A0A1G9GDL2_9MICO</name>
<dbReference type="Pfam" id="PF11361">
    <property type="entry name" value="DUF3159"/>
    <property type="match status" value="1"/>
</dbReference>
<feature type="transmembrane region" description="Helical" evidence="2">
    <location>
        <begin position="72"/>
        <end position="91"/>
    </location>
</feature>
<keyword evidence="2" id="KW-0812">Transmembrane</keyword>
<dbReference type="AlphaFoldDB" id="A0A1G9GDL2"/>
<reference evidence="3 4" key="1">
    <citation type="submission" date="2016-10" db="EMBL/GenBank/DDBJ databases">
        <authorList>
            <person name="de Groot N.N."/>
        </authorList>
    </citation>
    <scope>NUCLEOTIDE SEQUENCE [LARGE SCALE GENOMIC DNA]</scope>
    <source>
        <strain evidence="3 4">CGMCC 1.5382</strain>
    </source>
</reference>
<dbReference type="Proteomes" id="UP000198701">
    <property type="component" value="Unassembled WGS sequence"/>
</dbReference>
<evidence type="ECO:0000256" key="2">
    <source>
        <dbReference type="SAM" id="Phobius"/>
    </source>
</evidence>
<feature type="region of interest" description="Disordered" evidence="1">
    <location>
        <begin position="1"/>
        <end position="37"/>
    </location>
</feature>
<keyword evidence="4" id="KW-1185">Reference proteome</keyword>
<sequence>MTDSPAAPDAPEENENGARPRSGQPNTPPAPAPAAPGAAFADGMAAAARRAGFASAAEGEPISGQTLLASMGGIRGLVEAVLPGLVFLVIYTLTRDLVLSLIAPVAVGLVFVAFRLAAKQTLSQAIGGLVGIGISAVLALFTGKAEDFYLPGFWTNGVYGFVLLVSALIGWPLIGLAVGFLMGEGIAWRTNPSKRRVLTILTLCWAGLFAARLIVQLPLYYSGNVEALGAMKLLMGLPLYAPLLVVSWLMVRSIYPKQSEPSEPE</sequence>
<dbReference type="OrthoDB" id="5244221at2"/>
<keyword evidence="2" id="KW-0472">Membrane</keyword>
<feature type="transmembrane region" description="Helical" evidence="2">
    <location>
        <begin position="97"/>
        <end position="118"/>
    </location>
</feature>
<keyword evidence="2" id="KW-1133">Transmembrane helix</keyword>
<evidence type="ECO:0000313" key="4">
    <source>
        <dbReference type="Proteomes" id="UP000198701"/>
    </source>
</evidence>
<dbReference type="InterPro" id="IPR016566">
    <property type="entry name" value="UCP010219"/>
</dbReference>
<feature type="transmembrane region" description="Helical" evidence="2">
    <location>
        <begin position="198"/>
        <end position="221"/>
    </location>
</feature>
<feature type="transmembrane region" description="Helical" evidence="2">
    <location>
        <begin position="233"/>
        <end position="251"/>
    </location>
</feature>
<feature type="transmembrane region" description="Helical" evidence="2">
    <location>
        <begin position="125"/>
        <end position="141"/>
    </location>
</feature>